<organism evidence="3 4">
    <name type="scientific">Agarivorans aestuarii</name>
    <dbReference type="NCBI Taxonomy" id="1563703"/>
    <lineage>
        <taxon>Bacteria</taxon>
        <taxon>Pseudomonadati</taxon>
        <taxon>Pseudomonadota</taxon>
        <taxon>Gammaproteobacteria</taxon>
        <taxon>Alteromonadales</taxon>
        <taxon>Alteromonadaceae</taxon>
        <taxon>Agarivorans</taxon>
    </lineage>
</organism>
<dbReference type="EMBL" id="JAYDYW010000007">
    <property type="protein sequence ID" value="MEE1674394.1"/>
    <property type="molecule type" value="Genomic_DNA"/>
</dbReference>
<comment type="similarity">
    <text evidence="1">Belongs to the SIP oxidoreductase family.</text>
</comment>
<dbReference type="RefSeq" id="WP_329775524.1">
    <property type="nucleotide sequence ID" value="NZ_JAYDYW010000007.1"/>
</dbReference>
<dbReference type="InterPro" id="IPR007037">
    <property type="entry name" value="SIP_rossman_dom"/>
</dbReference>
<dbReference type="PROSITE" id="PS51384">
    <property type="entry name" value="FAD_FR"/>
    <property type="match status" value="1"/>
</dbReference>
<evidence type="ECO:0000256" key="1">
    <source>
        <dbReference type="ARBA" id="ARBA00035644"/>
    </source>
</evidence>
<dbReference type="InterPro" id="IPR039374">
    <property type="entry name" value="SIP_fam"/>
</dbReference>
<dbReference type="PANTHER" id="PTHR30157">
    <property type="entry name" value="FERRIC REDUCTASE, NADPH-DEPENDENT"/>
    <property type="match status" value="1"/>
</dbReference>
<reference evidence="4" key="1">
    <citation type="submission" date="2023-07" db="EMBL/GenBank/DDBJ databases">
        <title>Draft genome sequence of Agarivorans aestuarii strain ZMCS4, a CAZymes producing bacteria isolated from the marine brown algae Clodostephus spongiosus.</title>
        <authorList>
            <person name="Lorente B."/>
            <person name="Cabral C."/>
            <person name="Frias J."/>
            <person name="Faria J."/>
            <person name="Toubarro D."/>
        </authorList>
    </citation>
    <scope>NUCLEOTIDE SEQUENCE [LARGE SCALE GENOMIC DNA]</scope>
    <source>
        <strain evidence="4">ZMCS4</strain>
    </source>
</reference>
<evidence type="ECO:0000259" key="2">
    <source>
        <dbReference type="PROSITE" id="PS51384"/>
    </source>
</evidence>
<dbReference type="InterPro" id="IPR039261">
    <property type="entry name" value="FNR_nucleotide-bd"/>
</dbReference>
<dbReference type="Pfam" id="PF08021">
    <property type="entry name" value="FAD_binding_9"/>
    <property type="match status" value="1"/>
</dbReference>
<dbReference type="PANTHER" id="PTHR30157:SF0">
    <property type="entry name" value="NADPH-DEPENDENT FERRIC-CHELATE REDUCTASE"/>
    <property type="match status" value="1"/>
</dbReference>
<accession>A0ABU7G5G5</accession>
<dbReference type="Proteomes" id="UP001310248">
    <property type="component" value="Unassembled WGS sequence"/>
</dbReference>
<proteinExistence type="inferred from homology"/>
<dbReference type="InterPro" id="IPR013113">
    <property type="entry name" value="SIP_FAD-bd"/>
</dbReference>
<gene>
    <name evidence="3" type="ORF">SNR37_003833</name>
</gene>
<evidence type="ECO:0000313" key="3">
    <source>
        <dbReference type="EMBL" id="MEE1674394.1"/>
    </source>
</evidence>
<feature type="domain" description="FAD-binding FR-type" evidence="2">
    <location>
        <begin position="3"/>
        <end position="109"/>
    </location>
</feature>
<dbReference type="InterPro" id="IPR017927">
    <property type="entry name" value="FAD-bd_FR_type"/>
</dbReference>
<dbReference type="InterPro" id="IPR017938">
    <property type="entry name" value="Riboflavin_synthase-like_b-brl"/>
</dbReference>
<dbReference type="SUPFAM" id="SSF63380">
    <property type="entry name" value="Riboflavin synthase domain-like"/>
    <property type="match status" value="1"/>
</dbReference>
<comment type="caution">
    <text evidence="3">The sequence shown here is derived from an EMBL/GenBank/DDBJ whole genome shotgun (WGS) entry which is preliminary data.</text>
</comment>
<sequence length="243" mass="26968">MKPKMYPVQVSQLIPLSPHLLRVVVKGSSLKGFPESKEGAHVKVILPNSDGSKPKMRSYTIRWFNSVSQELALDFVINRHSGPATNWASQAKIGDQLSIAGPGQLKLTQFNHHSYLLLGDITSVNAINGYVPRLNPKAEVRVVIAVPTRADIIELDYHAADNTYWYVEDEADISFTEQVLKTAANMASDSHIFIGLEASQIRTLRPILQQDLGFERLNTFAVGYWKQGVDADRFGAQKKAAPL</sequence>
<protein>
    <submittedName>
        <fullName evidence="3">Siderophore-interacting protein</fullName>
    </submittedName>
</protein>
<name>A0ABU7G5G5_9ALTE</name>
<dbReference type="Gene3D" id="3.40.50.80">
    <property type="entry name" value="Nucleotide-binding domain of ferredoxin-NADP reductase (FNR) module"/>
    <property type="match status" value="1"/>
</dbReference>
<dbReference type="Gene3D" id="2.40.30.10">
    <property type="entry name" value="Translation factors"/>
    <property type="match status" value="1"/>
</dbReference>
<dbReference type="Pfam" id="PF04954">
    <property type="entry name" value="SIP"/>
    <property type="match status" value="1"/>
</dbReference>
<keyword evidence="4" id="KW-1185">Reference proteome</keyword>
<dbReference type="CDD" id="cd06193">
    <property type="entry name" value="siderophore_interacting"/>
    <property type="match status" value="1"/>
</dbReference>
<evidence type="ECO:0000313" key="4">
    <source>
        <dbReference type="Proteomes" id="UP001310248"/>
    </source>
</evidence>